<dbReference type="InterPro" id="IPR009060">
    <property type="entry name" value="UBA-like_sf"/>
</dbReference>
<dbReference type="SUPFAM" id="SSF46934">
    <property type="entry name" value="UBA-like"/>
    <property type="match status" value="1"/>
</dbReference>
<evidence type="ECO:0000256" key="2">
    <source>
        <dbReference type="SAM" id="MobiDB-lite"/>
    </source>
</evidence>
<dbReference type="SMART" id="SM00165">
    <property type="entry name" value="UBA"/>
    <property type="match status" value="1"/>
</dbReference>
<keyword evidence="5" id="KW-1185">Reference proteome</keyword>
<protein>
    <recommendedName>
        <fullName evidence="3">UBA domain-containing protein</fullName>
    </recommendedName>
</protein>
<dbReference type="GO" id="GO:0005634">
    <property type="term" value="C:nucleus"/>
    <property type="evidence" value="ECO:0007669"/>
    <property type="project" value="TreeGrafter"/>
</dbReference>
<dbReference type="GO" id="GO:0042393">
    <property type="term" value="F:histone binding"/>
    <property type="evidence" value="ECO:0007669"/>
    <property type="project" value="TreeGrafter"/>
</dbReference>
<name>A0A383VKE6_TETOB</name>
<feature type="compositionally biased region" description="Low complexity" evidence="2">
    <location>
        <begin position="1629"/>
        <end position="1659"/>
    </location>
</feature>
<dbReference type="Pfam" id="PF00627">
    <property type="entry name" value="UBA"/>
    <property type="match status" value="1"/>
</dbReference>
<dbReference type="Pfam" id="PF13872">
    <property type="entry name" value="AAA_34"/>
    <property type="match status" value="2"/>
</dbReference>
<dbReference type="InterPro" id="IPR039187">
    <property type="entry name" value="SNO_AAA"/>
</dbReference>
<feature type="domain" description="UBA" evidence="3">
    <location>
        <begin position="1694"/>
        <end position="1734"/>
    </location>
</feature>
<dbReference type="SUPFAM" id="SSF52540">
    <property type="entry name" value="P-loop containing nucleoside triphosphate hydrolases"/>
    <property type="match status" value="2"/>
</dbReference>
<dbReference type="PANTHER" id="PTHR12706">
    <property type="entry name" value="STRAWBERRY NOTCH-RELATED"/>
    <property type="match status" value="1"/>
</dbReference>
<feature type="region of interest" description="Disordered" evidence="2">
    <location>
        <begin position="1164"/>
        <end position="1225"/>
    </location>
</feature>
<dbReference type="Pfam" id="PF13871">
    <property type="entry name" value="Helicase_C_4"/>
    <property type="match status" value="1"/>
</dbReference>
<feature type="region of interest" description="Disordered" evidence="2">
    <location>
        <begin position="1461"/>
        <end position="1502"/>
    </location>
</feature>
<dbReference type="PANTHER" id="PTHR12706:SF33">
    <property type="entry name" value="PROTEIN WITH HELICASE_C DOMAIN"/>
    <property type="match status" value="1"/>
</dbReference>
<evidence type="ECO:0000259" key="3">
    <source>
        <dbReference type="PROSITE" id="PS50030"/>
    </source>
</evidence>
<dbReference type="InterPro" id="IPR026937">
    <property type="entry name" value="SBNO_Helicase_C_dom"/>
</dbReference>
<evidence type="ECO:0000313" key="4">
    <source>
        <dbReference type="EMBL" id="SZX65319.1"/>
    </source>
</evidence>
<feature type="region of interest" description="Disordered" evidence="2">
    <location>
        <begin position="1556"/>
        <end position="1659"/>
    </location>
</feature>
<dbReference type="PROSITE" id="PS50030">
    <property type="entry name" value="UBA"/>
    <property type="match status" value="1"/>
</dbReference>
<dbReference type="InterPro" id="IPR026741">
    <property type="entry name" value="SNO"/>
</dbReference>
<dbReference type="InterPro" id="IPR015940">
    <property type="entry name" value="UBA"/>
</dbReference>
<dbReference type="Pfam" id="PF25373">
    <property type="entry name" value="SBNO"/>
    <property type="match status" value="1"/>
</dbReference>
<dbReference type="InterPro" id="IPR027417">
    <property type="entry name" value="P-loop_NTPase"/>
</dbReference>
<reference evidence="4 5" key="1">
    <citation type="submission" date="2016-10" db="EMBL/GenBank/DDBJ databases">
        <authorList>
            <person name="Cai Z."/>
        </authorList>
    </citation>
    <scope>NUCLEOTIDE SEQUENCE [LARGE SCALE GENOMIC DNA]</scope>
</reference>
<dbReference type="GO" id="GO:0006355">
    <property type="term" value="P:regulation of DNA-templated transcription"/>
    <property type="evidence" value="ECO:0007669"/>
    <property type="project" value="InterPro"/>
</dbReference>
<evidence type="ECO:0000313" key="5">
    <source>
        <dbReference type="Proteomes" id="UP000256970"/>
    </source>
</evidence>
<feature type="compositionally biased region" description="Low complexity" evidence="2">
    <location>
        <begin position="1486"/>
        <end position="1498"/>
    </location>
</feature>
<feature type="compositionally biased region" description="Low complexity" evidence="2">
    <location>
        <begin position="1164"/>
        <end position="1188"/>
    </location>
</feature>
<gene>
    <name evidence="4" type="ORF">BQ4739_LOCUS5757</name>
</gene>
<comment type="similarity">
    <text evidence="1">Belongs to the SBNO family.</text>
</comment>
<sequence length="1735" mass="180593">MALAAPVEEDFGSDEQISKQVFQTYECKSIGKGKPHAGDIAEPSSLSAIPLPPSDYPLWDSLPAEVVEQGKLSQLQLEGVLYACSRHQQILPSGQRAGFFIGDGAGVGKGRQIAGVILDNYIRGRRRHLWLSTSTDLHVDAGRDLRDLGAHIPLINGCAGLDRGTRALGLAKDLQEGVLFLTYSTLISAGKGGRSRMEQVVEWLVGGTNSSPQPQAGSSKAGDAAAAAAAAGAQAWDGLIVLDECHKAKNFTPGKEAQSTKVASAVIDLQAMLPNARVLYCSATGVSEVANMAYMERMGLWGPASPFPDFAAFLESMRKRGVSFMELLAMEMKAAGRYVARGLSFRQAEFLQVEAPLSPAKVAEYDAAVALWQSLRSKLEMALQLAGVDKRDVWKTYWAAQQRFFKLLCVGLKLDTVIAEAKAALASGMCVVIGLQSTGEAAADAMGLEPGPLPGFVSPCKEMLLRFIQLNFPEHAAQSPEAAAMGLQPEAIPACRAMKQQLLAQLAQLDLPPNFLDQLIDELGGPGIVAEMTGRKGRVVREQRKGSAAAAAAAGLSQRVLYELRAKPDSSEMDSLNVTEREAFLSGKKRVALISDAASTGISLHAAATAANRSQRRLHLTIELPWSADKAIQQLGRSHRTNQVSAPLYKLVVSAAGGERRFAAAVARRLQSLGALTRGDRRAAAGVDLSDSNFDTPWGRKSLRKMYDAIVTESPQLPSGVTVSALLKDLLVFPASSAAKTAAAAAAATDQAAAAADATATLQQEETARLLQQQLPALSALQRLAAAEAASAAKAAAAAAAKAAAGQSPAKSAAAAAPAAAAAAEEAMLVAALTGKAPPPAAAAAFMTPAQVGAAVAELHRELRGCCDMMGIGLSGRSNDSVVEDRIKDTVSAAAKDANAAAAPGAKDLGDVRRFLNRLLGLPLGRQNLLFNYFAATLAAEIAAARAEGRYTEGVSDIQGSSISLARPPQLLWGAASGGSEAGAAAQTWVNTLQVDRGMTFEDAARRLAHESFPGCLSGFRRSRRPMFGSHLVLLALQKPGQKHMFSLVRPNTGEAFYDMERGELDEKYVRLAPEAAQEEWAAQHAASLSSCIHGAACASKATCQVGRRLTEVTILSGSVVRVWGVLESVLERRSRELHNKADRTMRVVRVTLRQQQPQQILLQQQQKQQQQGEQQPQGQQQQEQQQKAGDGTGQQEEQQQQQQQQEQPEAAVKAASPANAAAAGAGEEHTIVGVRYPAMLLPEVVATLASLHNSSSSTSLQGLQQQSLQALWTQQQQQASQQQPLHMSGWWAAGVDKQQLAAVAAGKAAAAAAAAAGSGGSSKASLTEALGIARIEPPTPVDKKLQAKAFRAPKTLHSYFQSNGAAAAAGLGSSTPEHAASDGGAAACSTAVSAKQAAAAAAAMPGRSASAPAAVAARNSSGSKGNAAAAGAAAAAKRCGSASCLDSFFKRPTAGAAAAAAAASTGKGQQQHGGQHLPPVKKQRVQPPQQRQQQQQPIKCDSSSVILIDSDTECDDKSVAVEGFDAEDADTVGAAAAAAAVGAASDVGAANSCGLNSKRSSKGDAYSKQQLQPSKRQRRAAAAAMGNGSSRGAAGQFETADGWAESDDDVEAGQGVDADDADSDFDPAGEAAGSFSAAAGAQRVPTQQQRQQQQASCAAGKPTAAVAAKPRSAAGSAAGAGSWFSAAKKQQQQSQAEKLQLLHGMGFTGARAERALWVSKGDVDRAIEWCLSSA</sequence>
<feature type="compositionally biased region" description="Low complexity" evidence="2">
    <location>
        <begin position="1461"/>
        <end position="1479"/>
    </location>
</feature>
<feature type="compositionally biased region" description="Acidic residues" evidence="2">
    <location>
        <begin position="1605"/>
        <end position="1628"/>
    </location>
</feature>
<evidence type="ECO:0000256" key="1">
    <source>
        <dbReference type="ARBA" id="ARBA00006992"/>
    </source>
</evidence>
<dbReference type="GO" id="GO:0031490">
    <property type="term" value="F:chromatin DNA binding"/>
    <property type="evidence" value="ECO:0007669"/>
    <property type="project" value="TreeGrafter"/>
</dbReference>
<dbReference type="EMBL" id="FNXT01000617">
    <property type="protein sequence ID" value="SZX65319.1"/>
    <property type="molecule type" value="Genomic_DNA"/>
</dbReference>
<proteinExistence type="inferred from homology"/>
<dbReference type="Gene3D" id="3.40.50.300">
    <property type="entry name" value="P-loop containing nucleotide triphosphate hydrolases"/>
    <property type="match status" value="1"/>
</dbReference>
<dbReference type="Gene3D" id="1.10.8.10">
    <property type="entry name" value="DNA helicase RuvA subunit, C-terminal domain"/>
    <property type="match status" value="1"/>
</dbReference>
<accession>A0A383VKE6</accession>
<dbReference type="Proteomes" id="UP000256970">
    <property type="component" value="Unassembled WGS sequence"/>
</dbReference>
<dbReference type="InterPro" id="IPR057332">
    <property type="entry name" value="SBNO_a/b_dom"/>
</dbReference>
<feature type="compositionally biased region" description="Low complexity" evidence="2">
    <location>
        <begin position="1195"/>
        <end position="1225"/>
    </location>
</feature>
<organism evidence="4 5">
    <name type="scientific">Tetradesmus obliquus</name>
    <name type="common">Green alga</name>
    <name type="synonym">Acutodesmus obliquus</name>
    <dbReference type="NCBI Taxonomy" id="3088"/>
    <lineage>
        <taxon>Eukaryota</taxon>
        <taxon>Viridiplantae</taxon>
        <taxon>Chlorophyta</taxon>
        <taxon>core chlorophytes</taxon>
        <taxon>Chlorophyceae</taxon>
        <taxon>CS clade</taxon>
        <taxon>Sphaeropleales</taxon>
        <taxon>Scenedesmaceae</taxon>
        <taxon>Tetradesmus</taxon>
    </lineage>
</organism>